<dbReference type="GO" id="GO:0003924">
    <property type="term" value="F:GTPase activity"/>
    <property type="evidence" value="ECO:0007669"/>
    <property type="project" value="InterPro"/>
</dbReference>
<reference evidence="8" key="1">
    <citation type="journal article" date="2014" name="Nucleic Acids Res.">
        <title>The evolutionary dynamics of variant antigen genes in Babesia reveal a history of genomic innovation underlying host-parasite interaction.</title>
        <authorList>
            <person name="Jackson A.P."/>
            <person name="Otto T.D."/>
            <person name="Darby A."/>
            <person name="Ramaprasad A."/>
            <person name="Xia D."/>
            <person name="Echaide I.E."/>
            <person name="Farber M."/>
            <person name="Gahlot S."/>
            <person name="Gamble J."/>
            <person name="Gupta D."/>
            <person name="Gupta Y."/>
            <person name="Jackson L."/>
            <person name="Malandrin L."/>
            <person name="Malas T.B."/>
            <person name="Moussa E."/>
            <person name="Nair M."/>
            <person name="Reid A.J."/>
            <person name="Sanders M."/>
            <person name="Sharma J."/>
            <person name="Tracey A."/>
            <person name="Quail M.A."/>
            <person name="Weir W."/>
            <person name="Wastling J.M."/>
            <person name="Hall N."/>
            <person name="Willadsen P."/>
            <person name="Lingelbach K."/>
            <person name="Shiels B."/>
            <person name="Tait A."/>
            <person name="Berriman M."/>
            <person name="Allred D.R."/>
            <person name="Pain A."/>
        </authorList>
    </citation>
    <scope>NUCLEOTIDE SEQUENCE</scope>
    <source>
        <strain evidence="8">1802A</strain>
    </source>
</reference>
<keyword evidence="5" id="KW-0342">GTP-binding</keyword>
<keyword evidence="3" id="KW-0547">Nucleotide-binding</keyword>
<dbReference type="Gene3D" id="3.40.50.300">
    <property type="entry name" value="P-loop containing nucleotide triphosphate hydrolases"/>
    <property type="match status" value="1"/>
</dbReference>
<comment type="caution">
    <text evidence="8">The sequence shown here is derived from an EMBL/GenBank/DDBJ whole genome shotgun (WGS) entry which is preliminary data.</text>
</comment>
<keyword evidence="4" id="KW-0378">Hydrolase</keyword>
<evidence type="ECO:0000313" key="9">
    <source>
        <dbReference type="Proteomes" id="UP001195914"/>
    </source>
</evidence>
<evidence type="ECO:0000259" key="7">
    <source>
        <dbReference type="PROSITE" id="PS51721"/>
    </source>
</evidence>
<feature type="region of interest" description="Disordered" evidence="6">
    <location>
        <begin position="204"/>
        <end position="240"/>
    </location>
</feature>
<protein>
    <submittedName>
        <fullName evidence="8">GTPase subfamily protein</fullName>
    </submittedName>
</protein>
<dbReference type="PANTHER" id="PTHR45709">
    <property type="entry name" value="LARGE SUBUNIT GTPASE 1 HOMOLOG-RELATED"/>
    <property type="match status" value="1"/>
</dbReference>
<reference evidence="8" key="2">
    <citation type="submission" date="2021-05" db="EMBL/GenBank/DDBJ databases">
        <authorList>
            <person name="Pain A."/>
        </authorList>
    </citation>
    <scope>NUCLEOTIDE SEQUENCE</scope>
    <source>
        <strain evidence="8">1802A</strain>
    </source>
</reference>
<dbReference type="InterPro" id="IPR043358">
    <property type="entry name" value="GNL1-like"/>
</dbReference>
<dbReference type="Proteomes" id="UP001195914">
    <property type="component" value="Unassembled WGS sequence"/>
</dbReference>
<dbReference type="GO" id="GO:0005829">
    <property type="term" value="C:cytosol"/>
    <property type="evidence" value="ECO:0007669"/>
    <property type="project" value="TreeGrafter"/>
</dbReference>
<dbReference type="PANTHER" id="PTHR45709:SF2">
    <property type="entry name" value="LARGE SUBUNIT GTPASE 1 HOMOLOG"/>
    <property type="match status" value="1"/>
</dbReference>
<feature type="domain" description="CP-type G" evidence="7">
    <location>
        <begin position="409"/>
        <end position="603"/>
    </location>
</feature>
<dbReference type="InterPro" id="IPR030378">
    <property type="entry name" value="G_CP_dom"/>
</dbReference>
<dbReference type="AlphaFoldDB" id="A0AAD9GCR4"/>
<dbReference type="InterPro" id="IPR006073">
    <property type="entry name" value="GTP-bd"/>
</dbReference>
<dbReference type="GO" id="GO:0005525">
    <property type="term" value="F:GTP binding"/>
    <property type="evidence" value="ECO:0007669"/>
    <property type="project" value="UniProtKB-KW"/>
</dbReference>
<dbReference type="InterPro" id="IPR027417">
    <property type="entry name" value="P-loop_NTPase"/>
</dbReference>
<comment type="subcellular location">
    <subcellularLocation>
        <location evidence="1">Cytoplasm</location>
    </subcellularLocation>
</comment>
<sequence>MGGGKHQKGGKHGFIGRTLAHDILAKQAKMSEGGYVDRQYKQPEQSVFERNSLAEFTMAAEQGLESYLNTHCTTKEVMASDFNSQLTKMINYSDITEAKVFPVIPIPRRCLFFEDTQREIIGKLIKQREHEQSIKEKRKNKRRNKKLVDLYMHGTGPKPAHGIYEPKRHAVRAQKMVHGYANAEQDGDSEEFSGLDDDDYGSCLDSGSSDGDTLYSDGDNHLDTVNRKNAGFPNSDTTKHTKAYNDRVEPELTHARKTQTQGLITDVNAHFEDLDETDEWEDVDENDYDDEAFYEEDDDDEFETEEEKTEEHIEVTPKIVPANEVGMLDASKEDATKYSTHVNGKIKYVEEYQRSIKEEIEHVDICKINSDELNRIETKCFYAWRRLLSRIEEVEGRIVTPYEKNIEFWRQLWRVVERSHVVLIIVDARDPLFFRVPDLEMYIKEVDERKETILVLNKADYLSVELRKEWALYFKEQGIDFLFFSTIWGRKHTSEPVESDSLEENTDCTVYNVDMLIRKLNKYRKKQSKGFPELNSAENPENPLYTVGFVGYPNVGKSSLINCLLEVTKTTVSCTPGKTKHFQTLALKKANITLCDCPGLIFPNIVATKHHLLVNGIVSASHFRGSLIFAIQLICNRIPKQLCELYDVNLAECVIMSRDNRKVLFSQRFLEYICNNRKFYAGGKGGQLDIGRAAKLVLKDYVSGNLLYCAWPPGLKPLPTHADIIDYGEEDDVTTGLSRVKLGTENKKNLENELKTPHEMKLAEAKMQQWLMNMADDLPHAKEKPMTKRKMRFLMKGKRKQSTMKKGEPYV</sequence>
<proteinExistence type="predicted"/>
<evidence type="ECO:0000256" key="5">
    <source>
        <dbReference type="ARBA" id="ARBA00023134"/>
    </source>
</evidence>
<dbReference type="CDD" id="cd01857">
    <property type="entry name" value="HSR1_MMR1"/>
    <property type="match status" value="1"/>
</dbReference>
<name>A0AAD9GCR4_BABDI</name>
<dbReference type="InterPro" id="IPR023179">
    <property type="entry name" value="GTP-bd_ortho_bundle_sf"/>
</dbReference>
<dbReference type="Gene3D" id="1.10.1580.10">
    <property type="match status" value="1"/>
</dbReference>
<keyword evidence="9" id="KW-1185">Reference proteome</keyword>
<dbReference type="Pfam" id="PF01926">
    <property type="entry name" value="MMR_HSR1"/>
    <property type="match status" value="1"/>
</dbReference>
<evidence type="ECO:0000313" key="8">
    <source>
        <dbReference type="EMBL" id="KAK1935881.1"/>
    </source>
</evidence>
<dbReference type="SUPFAM" id="SSF52540">
    <property type="entry name" value="P-loop containing nucleoside triphosphate hydrolases"/>
    <property type="match status" value="1"/>
</dbReference>
<evidence type="ECO:0000256" key="6">
    <source>
        <dbReference type="SAM" id="MobiDB-lite"/>
    </source>
</evidence>
<evidence type="ECO:0000256" key="1">
    <source>
        <dbReference type="ARBA" id="ARBA00004496"/>
    </source>
</evidence>
<dbReference type="EMBL" id="JAHBMH010000044">
    <property type="protein sequence ID" value="KAK1935881.1"/>
    <property type="molecule type" value="Genomic_DNA"/>
</dbReference>
<evidence type="ECO:0000256" key="2">
    <source>
        <dbReference type="ARBA" id="ARBA00022490"/>
    </source>
</evidence>
<gene>
    <name evidence="8" type="ORF">X943_000162</name>
</gene>
<dbReference type="PROSITE" id="PS51721">
    <property type="entry name" value="G_CP"/>
    <property type="match status" value="1"/>
</dbReference>
<organism evidence="8 9">
    <name type="scientific">Babesia divergens</name>
    <dbReference type="NCBI Taxonomy" id="32595"/>
    <lineage>
        <taxon>Eukaryota</taxon>
        <taxon>Sar</taxon>
        <taxon>Alveolata</taxon>
        <taxon>Apicomplexa</taxon>
        <taxon>Aconoidasida</taxon>
        <taxon>Piroplasmida</taxon>
        <taxon>Babesiidae</taxon>
        <taxon>Babesia</taxon>
    </lineage>
</organism>
<keyword evidence="2" id="KW-0963">Cytoplasm</keyword>
<feature type="compositionally biased region" description="Low complexity" evidence="6">
    <location>
        <begin position="204"/>
        <end position="217"/>
    </location>
</feature>
<accession>A0AAD9GCR4</accession>
<evidence type="ECO:0000256" key="3">
    <source>
        <dbReference type="ARBA" id="ARBA00022741"/>
    </source>
</evidence>
<evidence type="ECO:0000256" key="4">
    <source>
        <dbReference type="ARBA" id="ARBA00022801"/>
    </source>
</evidence>